<keyword evidence="2" id="KW-1185">Reference proteome</keyword>
<dbReference type="InterPro" id="IPR007263">
    <property type="entry name" value="DCC1-like"/>
</dbReference>
<evidence type="ECO:0000313" key="1">
    <source>
        <dbReference type="EMBL" id="OEU18889.1"/>
    </source>
</evidence>
<dbReference type="InterPro" id="IPR052927">
    <property type="entry name" value="DCC_oxidoreductase"/>
</dbReference>
<dbReference type="GO" id="GO:0015035">
    <property type="term" value="F:protein-disulfide reductase activity"/>
    <property type="evidence" value="ECO:0007669"/>
    <property type="project" value="InterPro"/>
</dbReference>
<organism evidence="1 2">
    <name type="scientific">Fragilariopsis cylindrus CCMP1102</name>
    <dbReference type="NCBI Taxonomy" id="635003"/>
    <lineage>
        <taxon>Eukaryota</taxon>
        <taxon>Sar</taxon>
        <taxon>Stramenopiles</taxon>
        <taxon>Ochrophyta</taxon>
        <taxon>Bacillariophyta</taxon>
        <taxon>Bacillariophyceae</taxon>
        <taxon>Bacillariophycidae</taxon>
        <taxon>Bacillariales</taxon>
        <taxon>Bacillariaceae</taxon>
        <taxon>Fragilariopsis</taxon>
    </lineage>
</organism>
<reference evidence="1 2" key="1">
    <citation type="submission" date="2016-09" db="EMBL/GenBank/DDBJ databases">
        <title>Extensive genetic diversity and differential bi-allelic expression allows diatom success in the polar Southern Ocean.</title>
        <authorList>
            <consortium name="DOE Joint Genome Institute"/>
            <person name="Mock T."/>
            <person name="Otillar R.P."/>
            <person name="Strauss J."/>
            <person name="Dupont C."/>
            <person name="Frickenhaus S."/>
            <person name="Maumus F."/>
            <person name="Mcmullan M."/>
            <person name="Sanges R."/>
            <person name="Schmutz J."/>
            <person name="Toseland A."/>
            <person name="Valas R."/>
            <person name="Veluchamy A."/>
            <person name="Ward B.J."/>
            <person name="Allen A."/>
            <person name="Barry K."/>
            <person name="Falciatore A."/>
            <person name="Ferrante M."/>
            <person name="Fortunato A.E."/>
            <person name="Gloeckner G."/>
            <person name="Gruber A."/>
            <person name="Hipkin R."/>
            <person name="Janech M."/>
            <person name="Kroth P."/>
            <person name="Leese F."/>
            <person name="Lindquist E."/>
            <person name="Lyon B.R."/>
            <person name="Martin J."/>
            <person name="Mayer C."/>
            <person name="Parker M."/>
            <person name="Quesneville H."/>
            <person name="Raymond J."/>
            <person name="Uhlig C."/>
            <person name="Valentin K.U."/>
            <person name="Worden A.Z."/>
            <person name="Armbrust E.V."/>
            <person name="Bowler C."/>
            <person name="Green B."/>
            <person name="Moulton V."/>
            <person name="Van Oosterhout C."/>
            <person name="Grigoriev I."/>
        </authorList>
    </citation>
    <scope>NUCLEOTIDE SEQUENCE [LARGE SCALE GENOMIC DNA]</scope>
    <source>
        <strain evidence="1 2">CCMP1102</strain>
    </source>
</reference>
<dbReference type="Pfam" id="PF04134">
    <property type="entry name" value="DCC1-like"/>
    <property type="match status" value="1"/>
</dbReference>
<dbReference type="OrthoDB" id="410458at2759"/>
<dbReference type="Proteomes" id="UP000095751">
    <property type="component" value="Unassembled WGS sequence"/>
</dbReference>
<evidence type="ECO:0000313" key="2">
    <source>
        <dbReference type="Proteomes" id="UP000095751"/>
    </source>
</evidence>
<dbReference type="EMBL" id="KV784356">
    <property type="protein sequence ID" value="OEU18889.1"/>
    <property type="molecule type" value="Genomic_DNA"/>
</dbReference>
<dbReference type="KEGG" id="fcy:FRACYDRAFT_183672"/>
<accession>A0A1E7FL39</accession>
<name>A0A1E7FL39_9STRA</name>
<dbReference type="PANTHER" id="PTHR33639:SF2">
    <property type="entry name" value="DUF393 DOMAIN-CONTAINING PROTEIN"/>
    <property type="match status" value="1"/>
</dbReference>
<dbReference type="PANTHER" id="PTHR33639">
    <property type="entry name" value="THIOL-DISULFIDE OXIDOREDUCTASE DCC"/>
    <property type="match status" value="1"/>
</dbReference>
<protein>
    <submittedName>
        <fullName evidence="1">DUF393-domain-containing protein</fullName>
    </submittedName>
</protein>
<dbReference type="InParanoid" id="A0A1E7FL39"/>
<gene>
    <name evidence="1" type="ORF">FRACYDRAFT_183672</name>
</gene>
<proteinExistence type="predicted"/>
<sequence>MPILHDPKTVSSKVFSSQDKRPIILFDGVCNLCNTAVNLALDWDPSGKLRFAALQSNVGRSLLEVNGRNANDISSIVLVTKNGAYTKSDAVLKITEELTPFSSLLPLKPAAIIGRYIIPKFIRDLIYDGVADNRYDLMGKKDMCRFDADGEFEDRFINDSIALKD</sequence>
<dbReference type="AlphaFoldDB" id="A0A1E7FL39"/>